<evidence type="ECO:0000256" key="4">
    <source>
        <dbReference type="ARBA" id="ARBA00022692"/>
    </source>
</evidence>
<reference evidence="11 12" key="1">
    <citation type="submission" date="2019-08" db="EMBL/GenBank/DDBJ databases">
        <title>High quality draft denovo assembly of Nylanderia fulva.</title>
        <authorList>
            <person name="Vargo E.L."/>
            <person name="Tarone A.M."/>
            <person name="Konganti K.R."/>
        </authorList>
    </citation>
    <scope>NUCLEOTIDE SEQUENCE [LARGE SCALE GENOMIC DNA]</scope>
    <source>
        <strain evidence="11">TAMU-Nful-2015</strain>
        <tissue evidence="11">Whole body</tissue>
    </source>
</reference>
<dbReference type="Pfam" id="PF02949">
    <property type="entry name" value="7tm_6"/>
    <property type="match status" value="1"/>
</dbReference>
<evidence type="ECO:0000256" key="2">
    <source>
        <dbReference type="ARBA" id="ARBA00022475"/>
    </source>
</evidence>
<evidence type="ECO:0000256" key="10">
    <source>
        <dbReference type="RuleBase" id="RU351113"/>
    </source>
</evidence>
<keyword evidence="3 10" id="KW-0716">Sensory transduction</keyword>
<evidence type="ECO:0000256" key="9">
    <source>
        <dbReference type="ARBA" id="ARBA00023224"/>
    </source>
</evidence>
<sequence length="391" mass="45719">MDITWNHYYNVVYKISSVTGAWPYMKPGARIFRLTILTITLLTIFVPQIAYQSTCKKDIYCTFEASTSYLLTVVALLKMCTIQLNISTIRNLTRHLSVDWDEVENPEEYKIMKSYAENSRRFSLIYTVYCVMATSTFMCTSLIPFALDFMLPLNQSRPVIPPYPGYYFVDIREYFLPIFWHSLVAWDIVIVIVIAHDCMYVTYVEHVCSLFAVTGHRFERLFYNDCDQLTNIVDLHDVYHKRISFIVHIHRKSIQFAELLENTYCIPFAIQIFIITTDMSVTLLQLSQQGGLILEKIRYVLYIIGQLIHLFLFSLEGQKLIDHSLQTRDKIYNSAWYKASVRSQKLIMMVMVKCLRPSFLSAGKIYIFSLESFTWVLQASMSYFTVLASFQ</sequence>
<dbReference type="GO" id="GO:0007165">
    <property type="term" value="P:signal transduction"/>
    <property type="evidence" value="ECO:0007669"/>
    <property type="project" value="UniProtKB-KW"/>
</dbReference>
<keyword evidence="6 10" id="KW-1133">Transmembrane helix</keyword>
<dbReference type="GO" id="GO:0005549">
    <property type="term" value="F:odorant binding"/>
    <property type="evidence" value="ECO:0007669"/>
    <property type="project" value="InterPro"/>
</dbReference>
<organism evidence="11 12">
    <name type="scientific">Nylanderia fulva</name>
    <dbReference type="NCBI Taxonomy" id="613905"/>
    <lineage>
        <taxon>Eukaryota</taxon>
        <taxon>Metazoa</taxon>
        <taxon>Ecdysozoa</taxon>
        <taxon>Arthropoda</taxon>
        <taxon>Hexapoda</taxon>
        <taxon>Insecta</taxon>
        <taxon>Pterygota</taxon>
        <taxon>Neoptera</taxon>
        <taxon>Endopterygota</taxon>
        <taxon>Hymenoptera</taxon>
        <taxon>Apocrita</taxon>
        <taxon>Aculeata</taxon>
        <taxon>Formicoidea</taxon>
        <taxon>Formicidae</taxon>
        <taxon>Formicinae</taxon>
        <taxon>Nylanderia</taxon>
    </lineage>
</organism>
<feature type="transmembrane region" description="Helical" evidence="10">
    <location>
        <begin position="174"/>
        <end position="195"/>
    </location>
</feature>
<keyword evidence="8 10" id="KW-0675">Receptor</keyword>
<accession>A0A6G1LPQ5</accession>
<comment type="caution">
    <text evidence="10">Lacks conserved residue(s) required for the propagation of feature annotation.</text>
</comment>
<comment type="subcellular location">
    <subcellularLocation>
        <location evidence="1 10">Cell membrane</location>
        <topology evidence="1 10">Multi-pass membrane protein</topology>
    </subcellularLocation>
</comment>
<keyword evidence="4 10" id="KW-0812">Transmembrane</keyword>
<evidence type="ECO:0000256" key="7">
    <source>
        <dbReference type="ARBA" id="ARBA00023136"/>
    </source>
</evidence>
<feature type="transmembrane region" description="Helical" evidence="10">
    <location>
        <begin position="122"/>
        <end position="147"/>
    </location>
</feature>
<evidence type="ECO:0000313" key="12">
    <source>
        <dbReference type="Proteomes" id="UP000479987"/>
    </source>
</evidence>
<dbReference type="GO" id="GO:0004984">
    <property type="term" value="F:olfactory receptor activity"/>
    <property type="evidence" value="ECO:0007669"/>
    <property type="project" value="InterPro"/>
</dbReference>
<evidence type="ECO:0000256" key="8">
    <source>
        <dbReference type="ARBA" id="ARBA00023170"/>
    </source>
</evidence>
<feature type="transmembrane region" description="Helical" evidence="10">
    <location>
        <begin position="69"/>
        <end position="86"/>
    </location>
</feature>
<dbReference type="AlphaFoldDB" id="A0A6G1LPQ5"/>
<comment type="caution">
    <text evidence="11">The sequence shown here is derived from an EMBL/GenBank/DDBJ whole genome shotgun (WGS) entry which is preliminary data.</text>
</comment>
<keyword evidence="7 10" id="KW-0472">Membrane</keyword>
<dbReference type="InterPro" id="IPR004117">
    <property type="entry name" value="7tm6_olfct_rcpt"/>
</dbReference>
<keyword evidence="2" id="KW-1003">Cell membrane</keyword>
<evidence type="ECO:0000256" key="5">
    <source>
        <dbReference type="ARBA" id="ARBA00022725"/>
    </source>
</evidence>
<evidence type="ECO:0000256" key="6">
    <source>
        <dbReference type="ARBA" id="ARBA00022989"/>
    </source>
</evidence>
<proteinExistence type="inferred from homology"/>
<dbReference type="PANTHER" id="PTHR21137">
    <property type="entry name" value="ODORANT RECEPTOR"/>
    <property type="match status" value="1"/>
</dbReference>
<protein>
    <recommendedName>
        <fullName evidence="10">Odorant receptor</fullName>
    </recommendedName>
</protein>
<keyword evidence="5 10" id="KW-0552">Olfaction</keyword>
<evidence type="ECO:0000256" key="3">
    <source>
        <dbReference type="ARBA" id="ARBA00022606"/>
    </source>
</evidence>
<dbReference type="Proteomes" id="UP000479987">
    <property type="component" value="Unassembled WGS sequence"/>
</dbReference>
<keyword evidence="9 10" id="KW-0807">Transducer</keyword>
<evidence type="ECO:0000313" key="11">
    <source>
        <dbReference type="EMBL" id="KAF3054450.1"/>
    </source>
</evidence>
<feature type="transmembrane region" description="Helical" evidence="10">
    <location>
        <begin position="31"/>
        <end position="49"/>
    </location>
</feature>
<evidence type="ECO:0000256" key="1">
    <source>
        <dbReference type="ARBA" id="ARBA00004651"/>
    </source>
</evidence>
<dbReference type="GO" id="GO:0005886">
    <property type="term" value="C:plasma membrane"/>
    <property type="evidence" value="ECO:0007669"/>
    <property type="project" value="UniProtKB-SubCell"/>
</dbReference>
<name>A0A6G1LPQ5_9HYME</name>
<comment type="similarity">
    <text evidence="10">Belongs to the insect chemoreceptor superfamily. Heteromeric odorant receptor channel (TC 1.A.69) family.</text>
</comment>
<dbReference type="EMBL" id="SGBU01000251">
    <property type="protein sequence ID" value="KAF3054450.1"/>
    <property type="molecule type" value="Genomic_DNA"/>
</dbReference>
<gene>
    <name evidence="11" type="primary">Or-128</name>
    <name evidence="11" type="synonym">Nful_v1.0-Or-128</name>
    <name evidence="11" type="ORF">NFUL_NFUL000201</name>
</gene>
<dbReference type="PANTHER" id="PTHR21137:SF35">
    <property type="entry name" value="ODORANT RECEPTOR 19A-RELATED"/>
    <property type="match status" value="1"/>
</dbReference>
<keyword evidence="12" id="KW-1185">Reference proteome</keyword>